<keyword evidence="2" id="KW-1185">Reference proteome</keyword>
<dbReference type="EMBL" id="PDCK01000042">
    <property type="protein sequence ID" value="PRQ40690.1"/>
    <property type="molecule type" value="Genomic_DNA"/>
</dbReference>
<evidence type="ECO:0000313" key="2">
    <source>
        <dbReference type="Proteomes" id="UP000238479"/>
    </source>
</evidence>
<name>A0A2P6R2M6_ROSCH</name>
<dbReference type="Gramene" id="PRQ40690">
    <property type="protein sequence ID" value="PRQ40690"/>
    <property type="gene ID" value="RchiOBHm_Chr4g0438801"/>
</dbReference>
<proteinExistence type="predicted"/>
<protein>
    <submittedName>
        <fullName evidence="1">Uncharacterized protein</fullName>
    </submittedName>
</protein>
<gene>
    <name evidence="1" type="ORF">RchiOBHm_Chr4g0438801</name>
</gene>
<organism evidence="1 2">
    <name type="scientific">Rosa chinensis</name>
    <name type="common">China rose</name>
    <dbReference type="NCBI Taxonomy" id="74649"/>
    <lineage>
        <taxon>Eukaryota</taxon>
        <taxon>Viridiplantae</taxon>
        <taxon>Streptophyta</taxon>
        <taxon>Embryophyta</taxon>
        <taxon>Tracheophyta</taxon>
        <taxon>Spermatophyta</taxon>
        <taxon>Magnoliopsida</taxon>
        <taxon>eudicotyledons</taxon>
        <taxon>Gunneridae</taxon>
        <taxon>Pentapetalae</taxon>
        <taxon>rosids</taxon>
        <taxon>fabids</taxon>
        <taxon>Rosales</taxon>
        <taxon>Rosaceae</taxon>
        <taxon>Rosoideae</taxon>
        <taxon>Rosoideae incertae sedis</taxon>
        <taxon>Rosa</taxon>
    </lineage>
</organism>
<reference evidence="1 2" key="1">
    <citation type="journal article" date="2018" name="Nat. Genet.">
        <title>The Rosa genome provides new insights in the design of modern roses.</title>
        <authorList>
            <person name="Bendahmane M."/>
        </authorList>
    </citation>
    <scope>NUCLEOTIDE SEQUENCE [LARGE SCALE GENOMIC DNA]</scope>
    <source>
        <strain evidence="2">cv. Old Blush</strain>
    </source>
</reference>
<dbReference type="AlphaFoldDB" id="A0A2P6R2M6"/>
<comment type="caution">
    <text evidence="1">The sequence shown here is derived from an EMBL/GenBank/DDBJ whole genome shotgun (WGS) entry which is preliminary data.</text>
</comment>
<accession>A0A2P6R2M6</accession>
<dbReference type="Proteomes" id="UP000238479">
    <property type="component" value="Chromosome 4"/>
</dbReference>
<sequence length="260" mass="29795">MPHTFHTELTSNVNYILGFGIVRTATMEENEDGGVYYDCYKVSPSLTYSVDICKDVLCNVDQLKLLNLELTSVLLPGFAVHGLVCKLKGEQLEVSIAPNTKPPQYFVFRRAANALVTVSNGFPADLALKVLSGDMEIAAHHMKHSRVNHEVLHKRHINFIRLHREYELGRKLPCAVLEHYEHCIFLVANPIVRRLMGQLIMRYIFGGSDFEPVANEKVQYYERYKDRPCRFLSMTPVFTFRDDATMEAPNDEMRNLNLKS</sequence>
<evidence type="ECO:0000313" key="1">
    <source>
        <dbReference type="EMBL" id="PRQ40690.1"/>
    </source>
</evidence>